<dbReference type="AlphaFoldDB" id="A0A0K1EGL8"/>
<sequence length="393" mass="42496">MTVFVFAGPTISAAEGEAHLSAVFLPPAAQGDLYRAALEKPAAIGLIDGYFERIPSVAHKEILWAMAQGVHVFGAASMGALRAAELSLFGMEGVGAIFEGYLRGELEADDEVAVAHAAVEDDYRPLSEALVNVRATLRAAVRAGVIVEELRVQLEGIAARAFYADRCYPLLFEQAAQEGADPDALAALRTFLVEGRVDQKRLDALALLRVMRERFTEKVAPKRVRYHFEPTDAWELIRESATHRVFEAGVCAVDPAVEALMRQGGKRYAAARRGALGRALSLEAARRQNVASEGAVLTVAVESLCREHGLRSLSELRGWLAAQEVEEVDQFLKEEAQVRWAALLYGQDTDRCLADHLRATGEYAGLRAGVVEGGVDVGAGETQGLKAVTEDGR</sequence>
<dbReference type="OrthoDB" id="118811at2"/>
<feature type="domain" description="TfuA-like core" evidence="1">
    <location>
        <begin position="48"/>
        <end position="166"/>
    </location>
</feature>
<evidence type="ECO:0000313" key="2">
    <source>
        <dbReference type="EMBL" id="AKT39994.1"/>
    </source>
</evidence>
<dbReference type="RefSeq" id="WP_063796318.1">
    <property type="nucleotide sequence ID" value="NZ_CP012159.1"/>
</dbReference>
<dbReference type="InterPro" id="IPR012924">
    <property type="entry name" value="TfuA_core"/>
</dbReference>
<dbReference type="STRING" id="52.CMC5_041470"/>
<gene>
    <name evidence="2" type="ORF">CMC5_041470</name>
</gene>
<dbReference type="KEGG" id="ccro:CMC5_041470"/>
<dbReference type="Pfam" id="PF07812">
    <property type="entry name" value="TfuA"/>
    <property type="match status" value="1"/>
</dbReference>
<dbReference type="PATRIC" id="fig|52.7.peg.4565"/>
<dbReference type="EMBL" id="CP012159">
    <property type="protein sequence ID" value="AKT39994.1"/>
    <property type="molecule type" value="Genomic_DNA"/>
</dbReference>
<proteinExistence type="predicted"/>
<reference evidence="2 3" key="1">
    <citation type="submission" date="2015-07" db="EMBL/GenBank/DDBJ databases">
        <title>Genome analysis of myxobacterium Chondromyces crocatus Cm c5 reveals a high potential for natural compound synthesis and the genetic basis for the loss of fruiting body formation.</title>
        <authorList>
            <person name="Zaburannyi N."/>
            <person name="Bunk B."/>
            <person name="Maier J."/>
            <person name="Overmann J."/>
            <person name="Mueller R."/>
        </authorList>
    </citation>
    <scope>NUCLEOTIDE SEQUENCE [LARGE SCALE GENOMIC DNA]</scope>
    <source>
        <strain evidence="2 3">Cm c5</strain>
    </source>
</reference>
<organism evidence="2 3">
    <name type="scientific">Chondromyces crocatus</name>
    <dbReference type="NCBI Taxonomy" id="52"/>
    <lineage>
        <taxon>Bacteria</taxon>
        <taxon>Pseudomonadati</taxon>
        <taxon>Myxococcota</taxon>
        <taxon>Polyangia</taxon>
        <taxon>Polyangiales</taxon>
        <taxon>Polyangiaceae</taxon>
        <taxon>Chondromyces</taxon>
    </lineage>
</organism>
<keyword evidence="3" id="KW-1185">Reference proteome</keyword>
<evidence type="ECO:0000313" key="3">
    <source>
        <dbReference type="Proteomes" id="UP000067626"/>
    </source>
</evidence>
<name>A0A0K1EGL8_CHOCO</name>
<evidence type="ECO:0000259" key="1">
    <source>
        <dbReference type="Pfam" id="PF07812"/>
    </source>
</evidence>
<protein>
    <recommendedName>
        <fullName evidence="1">TfuA-like core domain-containing protein</fullName>
    </recommendedName>
</protein>
<dbReference type="Proteomes" id="UP000067626">
    <property type="component" value="Chromosome"/>
</dbReference>
<accession>A0A0K1EGL8</accession>